<dbReference type="SUPFAM" id="SSF46548">
    <property type="entry name" value="alpha-helical ferredoxin"/>
    <property type="match status" value="1"/>
</dbReference>
<dbReference type="Pfam" id="PF02754">
    <property type="entry name" value="CCG"/>
    <property type="match status" value="2"/>
</dbReference>
<feature type="domain" description="4Fe-4S ferredoxin-type" evidence="7">
    <location>
        <begin position="13"/>
        <end position="44"/>
    </location>
</feature>
<keyword evidence="9" id="KW-1185">Reference proteome</keyword>
<dbReference type="PROSITE" id="PS51379">
    <property type="entry name" value="4FE4S_FER_2"/>
    <property type="match status" value="2"/>
</dbReference>
<evidence type="ECO:0000259" key="7">
    <source>
        <dbReference type="PROSITE" id="PS51379"/>
    </source>
</evidence>
<dbReference type="InterPro" id="IPR012257">
    <property type="entry name" value="Glc_ox_4Fe-4S"/>
</dbReference>
<dbReference type="Pfam" id="PF13183">
    <property type="entry name" value="Fer4_8"/>
    <property type="match status" value="1"/>
</dbReference>
<protein>
    <recommendedName>
        <fullName evidence="6">Glycolate oxidase iron-sulfur subunit</fullName>
        <ecNumber evidence="6">1.1.99.14</ecNumber>
    </recommendedName>
</protein>
<organism evidence="8 9">
    <name type="scientific">Geochorda subterranea</name>
    <dbReference type="NCBI Taxonomy" id="3109564"/>
    <lineage>
        <taxon>Bacteria</taxon>
        <taxon>Bacillati</taxon>
        <taxon>Bacillota</taxon>
        <taxon>Limnochordia</taxon>
        <taxon>Limnochordales</taxon>
        <taxon>Geochordaceae</taxon>
        <taxon>Geochorda</taxon>
    </lineage>
</organism>
<dbReference type="PROSITE" id="PS00198">
    <property type="entry name" value="4FE4S_FER_1"/>
    <property type="match status" value="2"/>
</dbReference>
<keyword evidence="1 6" id="KW-0004">4Fe-4S</keyword>
<dbReference type="InterPro" id="IPR017900">
    <property type="entry name" value="4Fe4S_Fe_S_CS"/>
</dbReference>
<keyword evidence="2 6" id="KW-0479">Metal-binding</keyword>
<dbReference type="Proteomes" id="UP001333102">
    <property type="component" value="Chromosome"/>
</dbReference>
<evidence type="ECO:0000313" key="9">
    <source>
        <dbReference type="Proteomes" id="UP001333102"/>
    </source>
</evidence>
<dbReference type="EC" id="1.1.99.14" evidence="6"/>
<keyword evidence="4 6" id="KW-0408">Iron</keyword>
<comment type="cofactor">
    <cofactor evidence="6">
        <name>[4Fe-4S] cluster</name>
        <dbReference type="ChEBI" id="CHEBI:49883"/>
    </cofactor>
    <text evidence="6">Binds 2 [4Fe-4S] clusters.</text>
</comment>
<dbReference type="InterPro" id="IPR004017">
    <property type="entry name" value="Cys_rich_dom"/>
</dbReference>
<evidence type="ECO:0000256" key="2">
    <source>
        <dbReference type="ARBA" id="ARBA00022723"/>
    </source>
</evidence>
<keyword evidence="6" id="KW-0249">Electron transport</keyword>
<dbReference type="PIRSF" id="PIRSF000139">
    <property type="entry name" value="Glc_ox_4Fe-4S"/>
    <property type="match status" value="1"/>
</dbReference>
<evidence type="ECO:0000256" key="3">
    <source>
        <dbReference type="ARBA" id="ARBA00022737"/>
    </source>
</evidence>
<comment type="catalytic activity">
    <reaction evidence="6">
        <text>glycolate + A = glyoxylate + AH2</text>
        <dbReference type="Rhea" id="RHEA:21264"/>
        <dbReference type="ChEBI" id="CHEBI:13193"/>
        <dbReference type="ChEBI" id="CHEBI:17499"/>
        <dbReference type="ChEBI" id="CHEBI:29805"/>
        <dbReference type="ChEBI" id="CHEBI:36655"/>
        <dbReference type="EC" id="1.1.99.14"/>
    </reaction>
</comment>
<accession>A0ABZ1BSN8</accession>
<sequence>MTGTTQRAASDWLDTAGDLTYRCIRCGFCLPACPTYGQTLLEPESPRGRIALVRAAYEGMLSLSDVAPHLDLCIGCRACETACPAGVPYGAILEQARAAVERQVARPWPERLVRAVGIGRILGSPRWLRLGGWLLWAYQATGLQRVVRATGLLQRLWPSLGRLEAVLPPVPAPWRKAGSRGAGTRTGVPRRGRVAFFLGCVQEMALADVSRAAIRVLEAAGFEVVVPQGQGCCGAVHAHAGQLEQAVRQARRNIEAFERVQADYVVNIAGGCGAQLKEYPKLLAHVRDGDRGRDPERQRWLERARRFAERVRDFSELLADAPLPPMGRLEGVVTYQDSCHLRHVQRVVEPPRRLLRRIPGLTYVELPEADRCCGAGGIYNLTQPEMSEQVLDRKMAHVRATGATILAVANTPCHLQLLVGARKSGLDRQGLRVRHIAELLDEAIARGRVSGD</sequence>
<name>A0ABZ1BSN8_9FIRM</name>
<dbReference type="PANTHER" id="PTHR32479:SF17">
    <property type="entry name" value="GLYCOLATE OXIDASE IRON-SULFUR SUBUNIT"/>
    <property type="match status" value="1"/>
</dbReference>
<evidence type="ECO:0000313" key="8">
    <source>
        <dbReference type="EMBL" id="WRP15541.1"/>
    </source>
</evidence>
<evidence type="ECO:0000256" key="4">
    <source>
        <dbReference type="ARBA" id="ARBA00023004"/>
    </source>
</evidence>
<dbReference type="RefSeq" id="WP_324669947.1">
    <property type="nucleotide sequence ID" value="NZ_CP141614.1"/>
</dbReference>
<reference evidence="9" key="1">
    <citation type="submission" date="2023-12" db="EMBL/GenBank/DDBJ databases">
        <title>Novel isolates from deep terrestrial aquifers shed light on the physiology and ecology of the class Limnochordia.</title>
        <authorList>
            <person name="Karnachuk O.V."/>
            <person name="Lukina A.P."/>
            <person name="Avakyan M.R."/>
            <person name="Kadnikov V."/>
            <person name="Begmatov S."/>
            <person name="Beletsky A.V."/>
            <person name="Mardanov A.V."/>
            <person name="Ravin N.V."/>
        </authorList>
    </citation>
    <scope>NUCLEOTIDE SEQUENCE [LARGE SCALE GENOMIC DNA]</scope>
    <source>
        <strain evidence="9">LN</strain>
    </source>
</reference>
<feature type="domain" description="4Fe-4S ferredoxin-type" evidence="7">
    <location>
        <begin position="64"/>
        <end position="95"/>
    </location>
</feature>
<dbReference type="Gene3D" id="1.10.1060.10">
    <property type="entry name" value="Alpha-helical ferredoxin"/>
    <property type="match status" value="1"/>
</dbReference>
<evidence type="ECO:0000256" key="6">
    <source>
        <dbReference type="PIRNR" id="PIRNR000139"/>
    </source>
</evidence>
<dbReference type="InterPro" id="IPR009051">
    <property type="entry name" value="Helical_ferredxn"/>
</dbReference>
<evidence type="ECO:0000256" key="5">
    <source>
        <dbReference type="ARBA" id="ARBA00023014"/>
    </source>
</evidence>
<dbReference type="InterPro" id="IPR017896">
    <property type="entry name" value="4Fe4S_Fe-S-bd"/>
</dbReference>
<proteinExistence type="predicted"/>
<dbReference type="PANTHER" id="PTHR32479">
    <property type="entry name" value="GLYCOLATE OXIDASE IRON-SULFUR SUBUNIT"/>
    <property type="match status" value="1"/>
</dbReference>
<keyword evidence="6" id="KW-0813">Transport</keyword>
<dbReference type="EMBL" id="CP141614">
    <property type="protein sequence ID" value="WRP15541.1"/>
    <property type="molecule type" value="Genomic_DNA"/>
</dbReference>
<keyword evidence="3" id="KW-0677">Repeat</keyword>
<evidence type="ECO:0000256" key="1">
    <source>
        <dbReference type="ARBA" id="ARBA00022485"/>
    </source>
</evidence>
<comment type="function">
    <text evidence="6">Component of a complex that catalyzes the oxidation of glycolate to glyoxylate.</text>
</comment>
<gene>
    <name evidence="8" type="ORF">VLY81_05080</name>
</gene>
<keyword evidence="5 6" id="KW-0411">Iron-sulfur</keyword>
<comment type="catalytic activity">
    <reaction evidence="6">
        <text>(R)-lactate + A = pyruvate + AH2</text>
        <dbReference type="Rhea" id="RHEA:15089"/>
        <dbReference type="ChEBI" id="CHEBI:13193"/>
        <dbReference type="ChEBI" id="CHEBI:15361"/>
        <dbReference type="ChEBI" id="CHEBI:16004"/>
        <dbReference type="ChEBI" id="CHEBI:17499"/>
    </reaction>
</comment>